<dbReference type="AlphaFoldDB" id="A0AAD6WRY0"/>
<name>A0AAD6WRY0_9AGAR</name>
<protein>
    <submittedName>
        <fullName evidence="2">Uncharacterized protein</fullName>
    </submittedName>
</protein>
<evidence type="ECO:0000256" key="1">
    <source>
        <dbReference type="SAM" id="Phobius"/>
    </source>
</evidence>
<dbReference type="EMBL" id="JARJCM010000163">
    <property type="protein sequence ID" value="KAJ7024878.1"/>
    <property type="molecule type" value="Genomic_DNA"/>
</dbReference>
<proteinExistence type="predicted"/>
<reference evidence="2" key="1">
    <citation type="submission" date="2023-03" db="EMBL/GenBank/DDBJ databases">
        <title>Massive genome expansion in bonnet fungi (Mycena s.s.) driven by repeated elements and novel gene families across ecological guilds.</title>
        <authorList>
            <consortium name="Lawrence Berkeley National Laboratory"/>
            <person name="Harder C.B."/>
            <person name="Miyauchi S."/>
            <person name="Viragh M."/>
            <person name="Kuo A."/>
            <person name="Thoen E."/>
            <person name="Andreopoulos B."/>
            <person name="Lu D."/>
            <person name="Skrede I."/>
            <person name="Drula E."/>
            <person name="Henrissat B."/>
            <person name="Morin E."/>
            <person name="Kohler A."/>
            <person name="Barry K."/>
            <person name="LaButti K."/>
            <person name="Morin E."/>
            <person name="Salamov A."/>
            <person name="Lipzen A."/>
            <person name="Mereny Z."/>
            <person name="Hegedus B."/>
            <person name="Baldrian P."/>
            <person name="Stursova M."/>
            <person name="Weitz H."/>
            <person name="Taylor A."/>
            <person name="Grigoriev I.V."/>
            <person name="Nagy L.G."/>
            <person name="Martin F."/>
            <person name="Kauserud H."/>
        </authorList>
    </citation>
    <scope>NUCLEOTIDE SEQUENCE</scope>
    <source>
        <strain evidence="2">CBHHK200</strain>
    </source>
</reference>
<comment type="caution">
    <text evidence="2">The sequence shown here is derived from an EMBL/GenBank/DDBJ whole genome shotgun (WGS) entry which is preliminary data.</text>
</comment>
<accession>A0AAD6WRY0</accession>
<keyword evidence="1" id="KW-0812">Transmembrane</keyword>
<keyword evidence="3" id="KW-1185">Reference proteome</keyword>
<evidence type="ECO:0000313" key="3">
    <source>
        <dbReference type="Proteomes" id="UP001218188"/>
    </source>
</evidence>
<feature type="transmembrane region" description="Helical" evidence="1">
    <location>
        <begin position="96"/>
        <end position="118"/>
    </location>
</feature>
<feature type="transmembrane region" description="Helical" evidence="1">
    <location>
        <begin position="65"/>
        <end position="84"/>
    </location>
</feature>
<organism evidence="2 3">
    <name type="scientific">Mycena alexandri</name>
    <dbReference type="NCBI Taxonomy" id="1745969"/>
    <lineage>
        <taxon>Eukaryota</taxon>
        <taxon>Fungi</taxon>
        <taxon>Dikarya</taxon>
        <taxon>Basidiomycota</taxon>
        <taxon>Agaricomycotina</taxon>
        <taxon>Agaricomycetes</taxon>
        <taxon>Agaricomycetidae</taxon>
        <taxon>Agaricales</taxon>
        <taxon>Marasmiineae</taxon>
        <taxon>Mycenaceae</taxon>
        <taxon>Mycena</taxon>
    </lineage>
</organism>
<evidence type="ECO:0000313" key="2">
    <source>
        <dbReference type="EMBL" id="KAJ7024878.1"/>
    </source>
</evidence>
<gene>
    <name evidence="2" type="ORF">C8F04DRAFT_151326</name>
</gene>
<keyword evidence="1" id="KW-0472">Membrane</keyword>
<sequence length="123" mass="14469">MVHSSFRSFTSQHTEQHCTYPGILNLYLRAARYTEVVLPREVLEQWERFRRLGTRKAQDGRRLRGEGGCLFLTLSSPSLSFPFYLRPLAYHSLYTFWLFLDLYLYLYPLPAVLAGSILPRYIS</sequence>
<dbReference type="Proteomes" id="UP001218188">
    <property type="component" value="Unassembled WGS sequence"/>
</dbReference>
<keyword evidence="1" id="KW-1133">Transmembrane helix</keyword>